<dbReference type="GeneID" id="8243684"/>
<dbReference type="InterPro" id="IPR022684">
    <property type="entry name" value="Calpain_cysteine_protease"/>
</dbReference>
<feature type="active site" evidence="5 6">
    <location>
        <position position="143"/>
    </location>
</feature>
<organism evidence="8 9">
    <name type="scientific">Micromonas commoda (strain RCC299 / NOUM17 / CCMP2709)</name>
    <name type="common">Picoplanktonic green alga</name>
    <dbReference type="NCBI Taxonomy" id="296587"/>
    <lineage>
        <taxon>Eukaryota</taxon>
        <taxon>Viridiplantae</taxon>
        <taxon>Chlorophyta</taxon>
        <taxon>Mamiellophyceae</taxon>
        <taxon>Mamiellales</taxon>
        <taxon>Mamiellaceae</taxon>
        <taxon>Micromonas</taxon>
    </lineage>
</organism>
<dbReference type="EMBL" id="CP001326">
    <property type="protein sequence ID" value="ACO63277.1"/>
    <property type="molecule type" value="Genomic_DNA"/>
</dbReference>
<comment type="similarity">
    <text evidence="1">Belongs to the peptidase C2 family.</text>
</comment>
<dbReference type="KEGG" id="mis:MICPUN_100375"/>
<keyword evidence="9" id="KW-1185">Reference proteome</keyword>
<keyword evidence="2 6" id="KW-0645">Protease</keyword>
<proteinExistence type="inferred from homology"/>
<dbReference type="AlphaFoldDB" id="C1E5L8"/>
<feature type="active site" evidence="5 6">
    <location>
        <position position="371"/>
    </location>
</feature>
<evidence type="ECO:0000256" key="4">
    <source>
        <dbReference type="ARBA" id="ARBA00022807"/>
    </source>
</evidence>
<dbReference type="PANTHER" id="PTHR10183">
    <property type="entry name" value="CALPAIN"/>
    <property type="match status" value="1"/>
</dbReference>
<evidence type="ECO:0000256" key="6">
    <source>
        <dbReference type="PROSITE-ProRule" id="PRU00239"/>
    </source>
</evidence>
<dbReference type="GO" id="GO:0006508">
    <property type="term" value="P:proteolysis"/>
    <property type="evidence" value="ECO:0007669"/>
    <property type="project" value="UniProtKB-KW"/>
</dbReference>
<gene>
    <name evidence="8" type="ORF">MICPUN_100375</name>
</gene>
<dbReference type="OMA" id="RSPWAWH"/>
<evidence type="ECO:0000256" key="5">
    <source>
        <dbReference type="PIRSR" id="PIRSR622684-1"/>
    </source>
</evidence>
<evidence type="ECO:0000313" key="9">
    <source>
        <dbReference type="Proteomes" id="UP000002009"/>
    </source>
</evidence>
<evidence type="ECO:0000259" key="7">
    <source>
        <dbReference type="PROSITE" id="PS50203"/>
    </source>
</evidence>
<dbReference type="SUPFAM" id="SSF54001">
    <property type="entry name" value="Cysteine proteinases"/>
    <property type="match status" value="1"/>
</dbReference>
<dbReference type="GO" id="GO:0004198">
    <property type="term" value="F:calcium-dependent cysteine-type endopeptidase activity"/>
    <property type="evidence" value="ECO:0007669"/>
    <property type="project" value="InterPro"/>
</dbReference>
<dbReference type="Pfam" id="PF00648">
    <property type="entry name" value="Peptidase_C2"/>
    <property type="match status" value="1"/>
</dbReference>
<dbReference type="OrthoDB" id="424753at2759"/>
<keyword evidence="4 6" id="KW-0788">Thiol protease</keyword>
<reference evidence="8 9" key="1">
    <citation type="journal article" date="2009" name="Science">
        <title>Green evolution and dynamic adaptations revealed by genomes of the marine picoeukaryotes Micromonas.</title>
        <authorList>
            <person name="Worden A.Z."/>
            <person name="Lee J.H."/>
            <person name="Mock T."/>
            <person name="Rouze P."/>
            <person name="Simmons M.P."/>
            <person name="Aerts A.L."/>
            <person name="Allen A.E."/>
            <person name="Cuvelier M.L."/>
            <person name="Derelle E."/>
            <person name="Everett M.V."/>
            <person name="Foulon E."/>
            <person name="Grimwood J."/>
            <person name="Gundlach H."/>
            <person name="Henrissat B."/>
            <person name="Napoli C."/>
            <person name="McDonald S.M."/>
            <person name="Parker M.S."/>
            <person name="Rombauts S."/>
            <person name="Salamov A."/>
            <person name="Von Dassow P."/>
            <person name="Badger J.H."/>
            <person name="Coutinho P.M."/>
            <person name="Demir E."/>
            <person name="Dubchak I."/>
            <person name="Gentemann C."/>
            <person name="Eikrem W."/>
            <person name="Gready J.E."/>
            <person name="John U."/>
            <person name="Lanier W."/>
            <person name="Lindquist E.A."/>
            <person name="Lucas S."/>
            <person name="Mayer K.F."/>
            <person name="Moreau H."/>
            <person name="Not F."/>
            <person name="Otillar R."/>
            <person name="Panaud O."/>
            <person name="Pangilinan J."/>
            <person name="Paulsen I."/>
            <person name="Piegu B."/>
            <person name="Poliakov A."/>
            <person name="Robbens S."/>
            <person name="Schmutz J."/>
            <person name="Toulza E."/>
            <person name="Wyss T."/>
            <person name="Zelensky A."/>
            <person name="Zhou K."/>
            <person name="Armbrust E.V."/>
            <person name="Bhattacharya D."/>
            <person name="Goodenough U.W."/>
            <person name="Van de Peer Y."/>
            <person name="Grigoriev I.V."/>
        </authorList>
    </citation>
    <scope>NUCLEOTIDE SEQUENCE [LARGE SCALE GENOMIC DNA]</scope>
    <source>
        <strain evidence="9">RCC299 / NOUM17</strain>
    </source>
</reference>
<dbReference type="PRINTS" id="PR00704">
    <property type="entry name" value="CALPAIN"/>
</dbReference>
<sequence>MGSDSRYATKIQADSADKEYVDPCSTTGCMKGRGAWGCVFFPVVLLWQSVNIYFIPCVGIYLNRLATVGEKGLCCLCVLFGCWRFKDTEFVGDAALGDPVKYRDVEWVRAREICKGLEPGKNPKLFAGKIEPADLRQGHLGDCWLLAALATLAEHPVAIRKCFLNREYSSRGKYRVRLYDGLKRQWVIIVIDDYIPVKKGTKDPIFVKPNGEELWAMLLEKAFAKFYGSYAKLSGGQEIGALFQITGDNCFSFRSVPETKKDDGYWKHHWVRHDPKFMFEERDWVSFERSDEEIKDDRFFRIMLQYNHKHSVMTAAFMYNYAKSDPELQAACEDRADRWGLVPSHAYSVLEVRRAGTSLGMGGVRLVKLRNPWGSYEWKGKWSDGSKEWTENPEIAKEVGYVDDSSDGAFWMSFDDFQDFFREVQVCDRTTVEDLRLDVVEDSAICGPTIGCVGGCIGFWCCCMGARTIYCGNVTKAETEKAAGCCTTV</sequence>
<dbReference type="InterPro" id="IPR001300">
    <property type="entry name" value="Peptidase_C2_calpain_cat"/>
</dbReference>
<dbReference type="eggNOG" id="KOG0045">
    <property type="taxonomic scope" value="Eukaryota"/>
</dbReference>
<feature type="domain" description="Calpain catalytic" evidence="7">
    <location>
        <begin position="105"/>
        <end position="430"/>
    </location>
</feature>
<protein>
    <submittedName>
        <fullName evidence="8">Calcium-dependent cytoplasmic cysteine proteinase, papain-like protein</fullName>
    </submittedName>
</protein>
<evidence type="ECO:0000256" key="3">
    <source>
        <dbReference type="ARBA" id="ARBA00022801"/>
    </source>
</evidence>
<evidence type="ECO:0000256" key="2">
    <source>
        <dbReference type="ARBA" id="ARBA00022670"/>
    </source>
</evidence>
<dbReference type="GO" id="GO:0005737">
    <property type="term" value="C:cytoplasm"/>
    <property type="evidence" value="ECO:0007669"/>
    <property type="project" value="TreeGrafter"/>
</dbReference>
<dbReference type="Gene3D" id="3.90.70.10">
    <property type="entry name" value="Cysteine proteinases"/>
    <property type="match status" value="1"/>
</dbReference>
<dbReference type="PROSITE" id="PS00139">
    <property type="entry name" value="THIOL_PROTEASE_CYS"/>
    <property type="match status" value="1"/>
</dbReference>
<dbReference type="PANTHER" id="PTHR10183:SF379">
    <property type="entry name" value="CALPAIN-5"/>
    <property type="match status" value="1"/>
</dbReference>
<dbReference type="InterPro" id="IPR000169">
    <property type="entry name" value="Pept_cys_AS"/>
</dbReference>
<feature type="active site" evidence="5 6">
    <location>
        <position position="345"/>
    </location>
</feature>
<keyword evidence="3 6" id="KW-0378">Hydrolase</keyword>
<dbReference type="InterPro" id="IPR038765">
    <property type="entry name" value="Papain-like_cys_pep_sf"/>
</dbReference>
<name>C1E5L8_MICCC</name>
<dbReference type="InParanoid" id="C1E5L8"/>
<evidence type="ECO:0000313" key="8">
    <source>
        <dbReference type="EMBL" id="ACO63277.1"/>
    </source>
</evidence>
<dbReference type="Proteomes" id="UP000002009">
    <property type="component" value="Chromosome 5"/>
</dbReference>
<dbReference type="PROSITE" id="PS50203">
    <property type="entry name" value="CALPAIN_CAT"/>
    <property type="match status" value="1"/>
</dbReference>
<dbReference type="SMART" id="SM00230">
    <property type="entry name" value="CysPc"/>
    <property type="match status" value="1"/>
</dbReference>
<dbReference type="RefSeq" id="XP_002502019.1">
    <property type="nucleotide sequence ID" value="XM_002501973.1"/>
</dbReference>
<accession>C1E5L8</accession>
<evidence type="ECO:0000256" key="1">
    <source>
        <dbReference type="ARBA" id="ARBA00007623"/>
    </source>
</evidence>